<name>A0A4Z2EQ23_9TELE</name>
<comment type="caution">
    <text evidence="1">The sequence shown here is derived from an EMBL/GenBank/DDBJ whole genome shotgun (WGS) entry which is preliminary data.</text>
</comment>
<evidence type="ECO:0000313" key="1">
    <source>
        <dbReference type="EMBL" id="TNN30412.1"/>
    </source>
</evidence>
<dbReference type="Proteomes" id="UP000314294">
    <property type="component" value="Unassembled WGS sequence"/>
</dbReference>
<reference evidence="1 2" key="1">
    <citation type="submission" date="2019-03" db="EMBL/GenBank/DDBJ databases">
        <title>First draft genome of Liparis tanakae, snailfish: a comprehensive survey of snailfish specific genes.</title>
        <authorList>
            <person name="Kim W."/>
            <person name="Song I."/>
            <person name="Jeong J.-H."/>
            <person name="Kim D."/>
            <person name="Kim S."/>
            <person name="Ryu S."/>
            <person name="Song J.Y."/>
            <person name="Lee S.K."/>
        </authorList>
    </citation>
    <scope>NUCLEOTIDE SEQUENCE [LARGE SCALE GENOMIC DNA]</scope>
    <source>
        <tissue evidence="1">Muscle</tissue>
    </source>
</reference>
<accession>A0A4Z2EQ23</accession>
<keyword evidence="2" id="KW-1185">Reference proteome</keyword>
<proteinExistence type="predicted"/>
<dbReference type="AlphaFoldDB" id="A0A4Z2EQ23"/>
<dbReference type="EMBL" id="SRLO01004510">
    <property type="protein sequence ID" value="TNN30412.1"/>
    <property type="molecule type" value="Genomic_DNA"/>
</dbReference>
<evidence type="ECO:0000313" key="2">
    <source>
        <dbReference type="Proteomes" id="UP000314294"/>
    </source>
</evidence>
<gene>
    <name evidence="1" type="ORF">EYF80_059435</name>
</gene>
<protein>
    <submittedName>
        <fullName evidence="1">Uncharacterized protein</fullName>
    </submittedName>
</protein>
<sequence>MRWSQLHDEHQESLRRHVPLITVPKFPEPSSPSSRNSWLRSTVELLSSSGSAYGLSYTCVSIGMASGGGAASCEILLHENNLSMRRLTRADVIPGWSRGSGGRPIIPEDTV</sequence>
<organism evidence="1 2">
    <name type="scientific">Liparis tanakae</name>
    <name type="common">Tanaka's snailfish</name>
    <dbReference type="NCBI Taxonomy" id="230148"/>
    <lineage>
        <taxon>Eukaryota</taxon>
        <taxon>Metazoa</taxon>
        <taxon>Chordata</taxon>
        <taxon>Craniata</taxon>
        <taxon>Vertebrata</taxon>
        <taxon>Euteleostomi</taxon>
        <taxon>Actinopterygii</taxon>
        <taxon>Neopterygii</taxon>
        <taxon>Teleostei</taxon>
        <taxon>Neoteleostei</taxon>
        <taxon>Acanthomorphata</taxon>
        <taxon>Eupercaria</taxon>
        <taxon>Perciformes</taxon>
        <taxon>Cottioidei</taxon>
        <taxon>Cottales</taxon>
        <taxon>Liparidae</taxon>
        <taxon>Liparis</taxon>
    </lineage>
</organism>